<dbReference type="RefSeq" id="WP_120383484.1">
    <property type="nucleotide sequence ID" value="NZ_RAXT01000008.1"/>
</dbReference>
<organism evidence="1 2">
    <name type="scientific">Acinetobacter rongchengensis</name>
    <dbReference type="NCBI Taxonomy" id="2419601"/>
    <lineage>
        <taxon>Bacteria</taxon>
        <taxon>Pseudomonadati</taxon>
        <taxon>Pseudomonadota</taxon>
        <taxon>Gammaproteobacteria</taxon>
        <taxon>Moraxellales</taxon>
        <taxon>Moraxellaceae</taxon>
        <taxon>Acinetobacter</taxon>
    </lineage>
</organism>
<dbReference type="AlphaFoldDB" id="A0A3A8EXQ9"/>
<evidence type="ECO:0000313" key="1">
    <source>
        <dbReference type="EMBL" id="RKG38899.1"/>
    </source>
</evidence>
<dbReference type="InterPro" id="IPR021948">
    <property type="entry name" value="DUF3565"/>
</dbReference>
<sequence>MQQIIIGFHLDDEQHWVADLACGHTQHVRHTPPWQNRPWVLTEQGRKEKLGMVLNCKTCDCFEESLDDKT</sequence>
<reference evidence="1 2" key="1">
    <citation type="submission" date="2018-09" db="EMBL/GenBank/DDBJ databases">
        <title>The draft genome of Acinetobacter spp. strains.</title>
        <authorList>
            <person name="Qin J."/>
            <person name="Feng Y."/>
            <person name="Zong Z."/>
        </authorList>
    </citation>
    <scope>NUCLEOTIDE SEQUENCE [LARGE SCALE GENOMIC DNA]</scope>
    <source>
        <strain evidence="1 2">WCHAc060115</strain>
    </source>
</reference>
<dbReference type="Proteomes" id="UP000280405">
    <property type="component" value="Unassembled WGS sequence"/>
</dbReference>
<accession>A0A3A8EXQ9</accession>
<dbReference type="Pfam" id="PF12088">
    <property type="entry name" value="DUF3565"/>
    <property type="match status" value="1"/>
</dbReference>
<evidence type="ECO:0000313" key="2">
    <source>
        <dbReference type="Proteomes" id="UP000280405"/>
    </source>
</evidence>
<gene>
    <name evidence="1" type="ORF">D7V20_06410</name>
</gene>
<protein>
    <submittedName>
        <fullName evidence="1">DUF3565 domain-containing protein</fullName>
    </submittedName>
</protein>
<name>A0A3A8EXQ9_9GAMM</name>
<dbReference type="EMBL" id="RAXT01000008">
    <property type="protein sequence ID" value="RKG38899.1"/>
    <property type="molecule type" value="Genomic_DNA"/>
</dbReference>
<dbReference type="OrthoDB" id="9799128at2"/>
<keyword evidence="2" id="KW-1185">Reference proteome</keyword>
<proteinExistence type="predicted"/>
<comment type="caution">
    <text evidence="1">The sequence shown here is derived from an EMBL/GenBank/DDBJ whole genome shotgun (WGS) entry which is preliminary data.</text>
</comment>